<keyword evidence="1 3" id="KW-0193">Cuticle</keyword>
<keyword evidence="2" id="KW-0732">Signal</keyword>
<dbReference type="InterPro" id="IPR051217">
    <property type="entry name" value="Insect_Cuticle_Struc_Prot"/>
</dbReference>
<evidence type="ECO:0000256" key="3">
    <source>
        <dbReference type="PROSITE-ProRule" id="PRU00497"/>
    </source>
</evidence>
<dbReference type="GO" id="GO:0031012">
    <property type="term" value="C:extracellular matrix"/>
    <property type="evidence" value="ECO:0007669"/>
    <property type="project" value="TreeGrafter"/>
</dbReference>
<evidence type="ECO:0000313" key="4">
    <source>
        <dbReference type="EMBL" id="TKX27930.1"/>
    </source>
</evidence>
<dbReference type="AlphaFoldDB" id="A0A4U7BDY1"/>
<dbReference type="Pfam" id="PF00379">
    <property type="entry name" value="Chitin_bind_4"/>
    <property type="match status" value="1"/>
</dbReference>
<name>A0A4U7BDY1_SPOLT</name>
<protein>
    <submittedName>
        <fullName evidence="4">Cuticular protein RR-2</fullName>
    </submittedName>
</protein>
<dbReference type="PROSITE" id="PS00233">
    <property type="entry name" value="CHIT_BIND_RR_1"/>
    <property type="match status" value="1"/>
</dbReference>
<organism evidence="4">
    <name type="scientific">Spodoptera litura</name>
    <name type="common">Asian cotton leafworm</name>
    <dbReference type="NCBI Taxonomy" id="69820"/>
    <lineage>
        <taxon>Eukaryota</taxon>
        <taxon>Metazoa</taxon>
        <taxon>Ecdysozoa</taxon>
        <taxon>Arthropoda</taxon>
        <taxon>Hexapoda</taxon>
        <taxon>Insecta</taxon>
        <taxon>Pterygota</taxon>
        <taxon>Neoptera</taxon>
        <taxon>Endopterygota</taxon>
        <taxon>Lepidoptera</taxon>
        <taxon>Glossata</taxon>
        <taxon>Ditrysia</taxon>
        <taxon>Noctuoidea</taxon>
        <taxon>Noctuidae</taxon>
        <taxon>Amphipyrinae</taxon>
        <taxon>Spodoptera</taxon>
    </lineage>
</organism>
<dbReference type="GO" id="GO:0005615">
    <property type="term" value="C:extracellular space"/>
    <property type="evidence" value="ECO:0007669"/>
    <property type="project" value="TreeGrafter"/>
</dbReference>
<dbReference type="InterPro" id="IPR031311">
    <property type="entry name" value="CHIT_BIND_RR_consensus"/>
</dbReference>
<gene>
    <name evidence="4" type="ORF">BJG85_SLAki219</name>
</gene>
<proteinExistence type="predicted"/>
<accession>A0A4U7BDY1</accession>
<dbReference type="PANTHER" id="PTHR12236:SF86">
    <property type="entry name" value="CCP84AC-RELATED"/>
    <property type="match status" value="1"/>
</dbReference>
<evidence type="ECO:0000256" key="2">
    <source>
        <dbReference type="ARBA" id="ARBA00022729"/>
    </source>
</evidence>
<dbReference type="PROSITE" id="PS51155">
    <property type="entry name" value="CHIT_BIND_RR_2"/>
    <property type="match status" value="1"/>
</dbReference>
<dbReference type="GO" id="GO:0042302">
    <property type="term" value="F:structural constituent of cuticle"/>
    <property type="evidence" value="ECO:0007669"/>
    <property type="project" value="UniProtKB-UniRule"/>
</dbReference>
<evidence type="ECO:0000256" key="1">
    <source>
        <dbReference type="ARBA" id="ARBA00022460"/>
    </source>
</evidence>
<dbReference type="EMBL" id="CM008413">
    <property type="protein sequence ID" value="TKX27930.1"/>
    <property type="molecule type" value="Genomic_DNA"/>
</dbReference>
<dbReference type="InterPro" id="IPR000618">
    <property type="entry name" value="Insect_cuticle"/>
</dbReference>
<dbReference type="PANTHER" id="PTHR12236">
    <property type="entry name" value="STRUCTURAL CONTITUENT OF CUTICLE"/>
    <property type="match status" value="1"/>
</dbReference>
<dbReference type="PRINTS" id="PR00947">
    <property type="entry name" value="CUTICLE"/>
</dbReference>
<reference evidence="4" key="1">
    <citation type="journal article" date="2017" name="Nat. Ecol. Evol.">
        <title>Genomic adaptation to polyphagy and insecticides in a major East Asian noctuid pest.</title>
        <authorList>
            <person name="Cheng T."/>
            <person name="Wu J."/>
            <person name="Wu Y."/>
            <person name="Chilukuri R.V."/>
            <person name="Huang L."/>
            <person name="Yamamoto K."/>
            <person name="Feng L."/>
            <person name="Li W."/>
            <person name="Chen Z."/>
            <person name="Guo H."/>
            <person name="Liu J."/>
            <person name="Li S."/>
            <person name="Wang X."/>
            <person name="Peng L."/>
            <person name="Liu D."/>
            <person name="Guo Y."/>
            <person name="Fu B."/>
            <person name="Li Z."/>
            <person name="Liu C."/>
            <person name="Chen Y."/>
            <person name="Tomar A."/>
            <person name="Hilliou F."/>
            <person name="Montagne N."/>
            <person name="Jacquin-Joly E."/>
            <person name="d'Alencon E."/>
            <person name="Seth R.K."/>
            <person name="Bhatnagar R.K."/>
            <person name="Jouraku A."/>
            <person name="Shiotsuki T."/>
            <person name="Kadono-Okuda K."/>
            <person name="Promboon A."/>
            <person name="Smagghe G."/>
            <person name="Arunkumar K.P."/>
            <person name="Kishino H."/>
            <person name="Goldsmith M.R."/>
            <person name="Feng Q."/>
            <person name="Xia Q."/>
            <person name="Mita K."/>
        </authorList>
    </citation>
    <scope>NUCLEOTIDE SEQUENCE [LARGE SCALE GENOMIC DNA]</scope>
    <source>
        <strain evidence="4">Ishihara</strain>
        <tissue evidence="4">Whole body</tissue>
    </source>
</reference>
<sequence length="265" mass="30559">MHDHVPFIFVLSSATSWQDASPYRYTSPFKKVHAASESQIKFAIENKYDDTGPGAKQPEYAYSTYKNLEDALIAYLDDPDTKLPQHERNKAIHKLMQSQFYTGNAPLTKSENYKLQNYINKNQFKPLNHDFNLYKPHANKLFFSDEDKTRPTDFEVQTLKAEKKPEPFKFQKIHTVKGSPLSLAHYTRDPDLKVAYDQFDSHPKYTYSYGVHDKQTGDSKTVQESRDGGIVTGYYSFIDADGKTRTVHYTADDKLGFRAKVQKTN</sequence>